<evidence type="ECO:0000256" key="1">
    <source>
        <dbReference type="SAM" id="Phobius"/>
    </source>
</evidence>
<name>A0A089LNL3_9BACL</name>
<keyword evidence="1" id="KW-1133">Transmembrane helix</keyword>
<dbReference type="KEGG" id="pste:PSTEL_04260"/>
<feature type="transmembrane region" description="Helical" evidence="1">
    <location>
        <begin position="351"/>
        <end position="371"/>
    </location>
</feature>
<organism evidence="2 3">
    <name type="scientific">Paenibacillus stellifer</name>
    <dbReference type="NCBI Taxonomy" id="169760"/>
    <lineage>
        <taxon>Bacteria</taxon>
        <taxon>Bacillati</taxon>
        <taxon>Bacillota</taxon>
        <taxon>Bacilli</taxon>
        <taxon>Bacillales</taxon>
        <taxon>Paenibacillaceae</taxon>
        <taxon>Paenibacillus</taxon>
    </lineage>
</organism>
<evidence type="ECO:0000313" key="3">
    <source>
        <dbReference type="Proteomes" id="UP000029507"/>
    </source>
</evidence>
<dbReference type="EMBL" id="CP009286">
    <property type="protein sequence ID" value="AIQ62437.1"/>
    <property type="molecule type" value="Genomic_DNA"/>
</dbReference>
<protein>
    <submittedName>
        <fullName evidence="2">Uncharacterized protein</fullName>
    </submittedName>
</protein>
<dbReference type="OrthoDB" id="3193516at2"/>
<accession>A0A089LNL3</accession>
<keyword evidence="1" id="KW-0812">Transmembrane</keyword>
<dbReference type="STRING" id="169760.PSTEL_04260"/>
<dbReference type="HOGENOM" id="CLU_046537_0_0_9"/>
<proteinExistence type="predicted"/>
<sequence length="468" mass="53589">MGKYKYNDKEKEINKVLKLNQMLSNEIETEMRPSREAADSAIRSGESLLKLLGYGAEVEAMNKSIKQDDKHLPYRKPVLREWDEIVEEANHAINDDVELEDILSAQEFRIAYDDLERINSEFERKVKLRKMDFQFLLIATALQTVRWILTPELGDKINKDERMSHDDKQIKAEVKRQNKEFKRKHLKSENQGGTWEVNRSERKTWMDMVFNSVPYDATKGSRDLGINLEGGYHRYKTLGHDPILGWIFGTANIMTDTITLNSFVSYRVRNMTITDEMISLPTLFAEVKDVIDYDMHCLPAALFAQGVHLKSDMYTKLGLPIPILGAFSENLSGKLYRGQYDALCLARDAKIVGTSATLAIIINMIIGLVHGMFYNKEKDGEREFFEARTRKILMYSNVIASTCNVITVCIINNPKKLDIGGLLVTISRLFTDVRFIAKLKQEFVQASLDAGMQRELAEIEALFSELSD</sequence>
<dbReference type="Proteomes" id="UP000029507">
    <property type="component" value="Chromosome"/>
</dbReference>
<keyword evidence="1" id="KW-0472">Membrane</keyword>
<reference evidence="2 3" key="1">
    <citation type="submission" date="2014-08" db="EMBL/GenBank/DDBJ databases">
        <title>Comparative genomics of the Paenibacillus odorifer group.</title>
        <authorList>
            <person name="den Bakker H.C."/>
            <person name="Tsai Y.-C."/>
            <person name="Martin N."/>
            <person name="Korlach J."/>
            <person name="Wiedmann M."/>
        </authorList>
    </citation>
    <scope>NUCLEOTIDE SEQUENCE [LARGE SCALE GENOMIC DNA]</scope>
    <source>
        <strain evidence="2 3">DSM 14472</strain>
    </source>
</reference>
<dbReference type="RefSeq" id="WP_038693649.1">
    <property type="nucleotide sequence ID" value="NZ_CP009286.1"/>
</dbReference>
<dbReference type="AlphaFoldDB" id="A0A089LNL3"/>
<feature type="transmembrane region" description="Helical" evidence="1">
    <location>
        <begin position="392"/>
        <end position="413"/>
    </location>
</feature>
<gene>
    <name evidence="2" type="ORF">PSTEL_04260</name>
</gene>
<keyword evidence="3" id="KW-1185">Reference proteome</keyword>
<evidence type="ECO:0000313" key="2">
    <source>
        <dbReference type="EMBL" id="AIQ62437.1"/>
    </source>
</evidence>